<dbReference type="InParanoid" id="A0A1C5A9V3"/>
<evidence type="ECO:0000313" key="3">
    <source>
        <dbReference type="Proteomes" id="UP000198253"/>
    </source>
</evidence>
<name>A0A1C5A9V3_MICEC</name>
<dbReference type="Proteomes" id="UP000198253">
    <property type="component" value="Chromosome I"/>
</dbReference>
<dbReference type="NCBIfam" id="NF038403">
    <property type="entry name" value="perm_prefix_1"/>
    <property type="match status" value="1"/>
</dbReference>
<keyword evidence="3" id="KW-1185">Reference proteome</keyword>
<feature type="transmembrane region" description="Helical" evidence="1">
    <location>
        <begin position="233"/>
        <end position="255"/>
    </location>
</feature>
<reference evidence="3" key="1">
    <citation type="submission" date="2016-06" db="EMBL/GenBank/DDBJ databases">
        <authorList>
            <person name="Varghese N."/>
            <person name="Submissions Spin"/>
        </authorList>
    </citation>
    <scope>NUCLEOTIDE SEQUENCE [LARGE SCALE GENOMIC DNA]</scope>
    <source>
        <strain evidence="3">DSM 43816</strain>
    </source>
</reference>
<evidence type="ECO:0000256" key="1">
    <source>
        <dbReference type="SAM" id="Phobius"/>
    </source>
</evidence>
<dbReference type="InterPro" id="IPR047928">
    <property type="entry name" value="Perm_prefix_1"/>
</dbReference>
<accession>A0A1C5A9V3</accession>
<keyword evidence="1" id="KW-1133">Transmembrane helix</keyword>
<sequence>MALSGGNVAPGIAGGIPEGEAKGHLGAFPEENARRNLPILVHAMVPARELLRMDMIEAYVAELDKALRGPRATKADLLAEARDGLMDAADAYEDAGLDRRDAERRAVAEFGAVPEIAPDYQTELGLAQGRRTALLIFFVLAAQPVLWRLTRHLAGGVGYDSPGYRLVDEAVSWMGTATLFAAILAATAAGYGVRYFGARRRLVRATGVFAFAVCVVFSVLGVMLTVLTPNALMSLAGLPSALVFLGIPLAGIGIAGRNCLSAA</sequence>
<keyword evidence="1" id="KW-0812">Transmembrane</keyword>
<dbReference type="AlphaFoldDB" id="A0A1C5A9V3"/>
<evidence type="ECO:0000313" key="2">
    <source>
        <dbReference type="EMBL" id="SCF41784.1"/>
    </source>
</evidence>
<keyword evidence="1" id="KW-0472">Membrane</keyword>
<gene>
    <name evidence="2" type="ORF">GA0070618_6569</name>
</gene>
<dbReference type="EMBL" id="LT607413">
    <property type="protein sequence ID" value="SCF41784.1"/>
    <property type="molecule type" value="Genomic_DNA"/>
</dbReference>
<feature type="transmembrane region" description="Helical" evidence="1">
    <location>
        <begin position="170"/>
        <end position="193"/>
    </location>
</feature>
<proteinExistence type="predicted"/>
<feature type="transmembrane region" description="Helical" evidence="1">
    <location>
        <begin position="205"/>
        <end position="227"/>
    </location>
</feature>
<protein>
    <submittedName>
        <fullName evidence="2">Uncharacterized protein</fullName>
    </submittedName>
</protein>
<organism evidence="2 3">
    <name type="scientific">Micromonospora echinospora</name>
    <name type="common">Micromonospora purpurea</name>
    <dbReference type="NCBI Taxonomy" id="1877"/>
    <lineage>
        <taxon>Bacteria</taxon>
        <taxon>Bacillati</taxon>
        <taxon>Actinomycetota</taxon>
        <taxon>Actinomycetes</taxon>
        <taxon>Micromonosporales</taxon>
        <taxon>Micromonosporaceae</taxon>
        <taxon>Micromonospora</taxon>
    </lineage>
</organism>
<feature type="transmembrane region" description="Helical" evidence="1">
    <location>
        <begin position="132"/>
        <end position="150"/>
    </location>
</feature>
<dbReference type="Pfam" id="PF22564">
    <property type="entry name" value="HAAS"/>
    <property type="match status" value="1"/>
</dbReference>